<keyword evidence="1" id="KW-0472">Membrane</keyword>
<dbReference type="AlphaFoldDB" id="A0AA36N7G8"/>
<dbReference type="Proteomes" id="UP001178507">
    <property type="component" value="Unassembled WGS sequence"/>
</dbReference>
<reference evidence="2" key="1">
    <citation type="submission" date="2023-08" db="EMBL/GenBank/DDBJ databases">
        <authorList>
            <person name="Chen Y."/>
            <person name="Shah S."/>
            <person name="Dougan E. K."/>
            <person name="Thang M."/>
            <person name="Chan C."/>
        </authorList>
    </citation>
    <scope>NUCLEOTIDE SEQUENCE</scope>
</reference>
<protein>
    <submittedName>
        <fullName evidence="2">Uncharacterized protein</fullName>
    </submittedName>
</protein>
<evidence type="ECO:0000313" key="2">
    <source>
        <dbReference type="EMBL" id="CAJ1395434.1"/>
    </source>
</evidence>
<proteinExistence type="predicted"/>
<organism evidence="2 3">
    <name type="scientific">Effrenium voratum</name>
    <dbReference type="NCBI Taxonomy" id="2562239"/>
    <lineage>
        <taxon>Eukaryota</taxon>
        <taxon>Sar</taxon>
        <taxon>Alveolata</taxon>
        <taxon>Dinophyceae</taxon>
        <taxon>Suessiales</taxon>
        <taxon>Symbiodiniaceae</taxon>
        <taxon>Effrenium</taxon>
    </lineage>
</organism>
<evidence type="ECO:0000256" key="1">
    <source>
        <dbReference type="SAM" id="Phobius"/>
    </source>
</evidence>
<sequence length="221" mass="25369">MPQYMRREHVPELWPRAQYGTFRFPERESPNTHRHLAGFYALVAIKAFAKLVALLVPWGALNGSIFKPVSAAVKSWEGSLEKAWETIEKKLGVVPEVDRKLCHISCDKHMFNISAFCSANTETRPHCEEDKPGEFECSTRTEKRKWLWMKRSVITNSREKMSAAWLLHGPPIAHDDVITERFCAEWCGSSSDQEKWWSEKEFATLCHNILQINAHPSGQGT</sequence>
<feature type="transmembrane region" description="Helical" evidence="1">
    <location>
        <begin position="37"/>
        <end position="60"/>
    </location>
</feature>
<keyword evidence="1" id="KW-1133">Transmembrane helix</keyword>
<keyword evidence="3" id="KW-1185">Reference proteome</keyword>
<name>A0AA36N7G8_9DINO</name>
<keyword evidence="1" id="KW-0812">Transmembrane</keyword>
<evidence type="ECO:0000313" key="3">
    <source>
        <dbReference type="Proteomes" id="UP001178507"/>
    </source>
</evidence>
<accession>A0AA36N7G8</accession>
<dbReference type="EMBL" id="CAUJNA010003157">
    <property type="protein sequence ID" value="CAJ1395434.1"/>
    <property type="molecule type" value="Genomic_DNA"/>
</dbReference>
<gene>
    <name evidence="2" type="ORF">EVOR1521_LOCUS19865</name>
</gene>
<comment type="caution">
    <text evidence="2">The sequence shown here is derived from an EMBL/GenBank/DDBJ whole genome shotgun (WGS) entry which is preliminary data.</text>
</comment>